<name>B4I6L3_DROSE</name>
<accession>B4I6L3</accession>
<keyword evidence="8 13" id="KW-0479">Metal-binding</keyword>
<comment type="subunit">
    <text evidence="3">Homodimer.</text>
</comment>
<dbReference type="Gene3D" id="3.30.1490.50">
    <property type="match status" value="1"/>
</dbReference>
<feature type="binding site" evidence="14">
    <location>
        <position position="573"/>
    </location>
    <ligand>
        <name>ATP</name>
        <dbReference type="ChEBI" id="CHEBI:30616"/>
    </ligand>
</feature>
<evidence type="ECO:0000256" key="16">
    <source>
        <dbReference type="SAM" id="MobiDB-lite"/>
    </source>
</evidence>
<feature type="binding site" evidence="14">
    <location>
        <position position="600"/>
    </location>
    <ligand>
        <name>ATP</name>
        <dbReference type="ChEBI" id="CHEBI:30616"/>
    </ligand>
</feature>
<evidence type="ECO:0000313" key="18">
    <source>
        <dbReference type="EMBL" id="EDW55961.1"/>
    </source>
</evidence>
<dbReference type="PhylomeDB" id="B4I6L3"/>
<keyword evidence="7 13" id="KW-0317">Glutathione biosynthesis</keyword>
<evidence type="ECO:0000256" key="14">
    <source>
        <dbReference type="PIRSR" id="PIRSR001558-1"/>
    </source>
</evidence>
<dbReference type="InterPro" id="IPR005615">
    <property type="entry name" value="Glutathione_synthase"/>
</dbReference>
<evidence type="ECO:0000256" key="7">
    <source>
        <dbReference type="ARBA" id="ARBA00022684"/>
    </source>
</evidence>
<feature type="binding site" evidence="14">
    <location>
        <position position="289"/>
    </location>
    <ligand>
        <name>ATP</name>
        <dbReference type="ChEBI" id="CHEBI:30616"/>
    </ligand>
</feature>
<evidence type="ECO:0000256" key="10">
    <source>
        <dbReference type="ARBA" id="ARBA00022840"/>
    </source>
</evidence>
<evidence type="ECO:0000256" key="13">
    <source>
        <dbReference type="PIRNR" id="PIRNR001558"/>
    </source>
</evidence>
<dbReference type="FunFam" id="3.30.470.20:FF:000141">
    <property type="entry name" value="Glutathione synthetase"/>
    <property type="match status" value="1"/>
</dbReference>
<keyword evidence="10 13" id="KW-0067">ATP-binding</keyword>
<dbReference type="GO" id="GO:0000287">
    <property type="term" value="F:magnesium ion binding"/>
    <property type="evidence" value="ECO:0007669"/>
    <property type="project" value="UniProtKB-UniRule"/>
</dbReference>
<evidence type="ECO:0000256" key="5">
    <source>
        <dbReference type="ARBA" id="ARBA00020821"/>
    </source>
</evidence>
<dbReference type="HOGENOM" id="CLU_025152_2_1_1"/>
<dbReference type="InterPro" id="IPR014049">
    <property type="entry name" value="Glutathione_synthase_N_euk"/>
</dbReference>
<feature type="binding site" evidence="14">
    <location>
        <position position="606"/>
    </location>
    <ligand>
        <name>ATP</name>
        <dbReference type="ChEBI" id="CHEBI:30616"/>
    </ligand>
</feature>
<comment type="catalytic activity">
    <reaction evidence="12">
        <text>gamma-L-glutamyl-L-cysteine + glycine + ATP = glutathione + ADP + phosphate + H(+)</text>
        <dbReference type="Rhea" id="RHEA:13557"/>
        <dbReference type="ChEBI" id="CHEBI:15378"/>
        <dbReference type="ChEBI" id="CHEBI:30616"/>
        <dbReference type="ChEBI" id="CHEBI:43474"/>
        <dbReference type="ChEBI" id="CHEBI:57305"/>
        <dbReference type="ChEBI" id="CHEBI:57925"/>
        <dbReference type="ChEBI" id="CHEBI:58173"/>
        <dbReference type="ChEBI" id="CHEBI:456216"/>
        <dbReference type="EC" id="6.3.2.3"/>
    </reaction>
    <physiologicalReaction direction="left-to-right" evidence="12">
        <dbReference type="Rhea" id="RHEA:13558"/>
    </physiologicalReaction>
</comment>
<dbReference type="Pfam" id="PF03199">
    <property type="entry name" value="GSH_synthase"/>
    <property type="match status" value="1"/>
</dbReference>
<dbReference type="UniPathway" id="UPA00142">
    <property type="reaction ID" value="UER00210"/>
</dbReference>
<evidence type="ECO:0000256" key="8">
    <source>
        <dbReference type="ARBA" id="ARBA00022723"/>
    </source>
</evidence>
<feature type="binding site" evidence="15">
    <location>
        <position position="289"/>
    </location>
    <ligand>
        <name>Mg(2+)</name>
        <dbReference type="ChEBI" id="CHEBI:18420"/>
    </ligand>
</feature>
<organism evidence="19">
    <name type="scientific">Drosophila sechellia</name>
    <name type="common">Fruit fly</name>
    <dbReference type="NCBI Taxonomy" id="7238"/>
    <lineage>
        <taxon>Eukaryota</taxon>
        <taxon>Metazoa</taxon>
        <taxon>Ecdysozoa</taxon>
        <taxon>Arthropoda</taxon>
        <taxon>Hexapoda</taxon>
        <taxon>Insecta</taxon>
        <taxon>Pterygota</taxon>
        <taxon>Neoptera</taxon>
        <taxon>Endopterygota</taxon>
        <taxon>Diptera</taxon>
        <taxon>Brachycera</taxon>
        <taxon>Muscomorpha</taxon>
        <taxon>Ephydroidea</taxon>
        <taxon>Drosophilidae</taxon>
        <taxon>Drosophila</taxon>
        <taxon>Sophophora</taxon>
    </lineage>
</organism>
<dbReference type="Proteomes" id="UP000001292">
    <property type="component" value="Unassembled WGS sequence"/>
</dbReference>
<proteinExistence type="inferred from homology"/>
<dbReference type="STRING" id="7238.B4I6L3"/>
<dbReference type="SUPFAM" id="SSF52440">
    <property type="entry name" value="PreATP-grasp domain"/>
    <property type="match status" value="1"/>
</dbReference>
<evidence type="ECO:0000256" key="12">
    <source>
        <dbReference type="ARBA" id="ARBA00048871"/>
    </source>
</evidence>
<protein>
    <recommendedName>
        <fullName evidence="5 13">Glutathione synthetase</fullName>
        <shortName evidence="13">GSH-S</shortName>
        <ecNumber evidence="4 13">6.3.2.3</ecNumber>
    </recommendedName>
</protein>
<feature type="binding site" evidence="14">
    <location>
        <position position="453"/>
    </location>
    <ligand>
        <name>ATP</name>
        <dbReference type="ChEBI" id="CHEBI:30616"/>
    </ligand>
</feature>
<keyword evidence="6 13" id="KW-0436">Ligase</keyword>
<dbReference type="GO" id="GO:0004363">
    <property type="term" value="F:glutathione synthase activity"/>
    <property type="evidence" value="ECO:0007669"/>
    <property type="project" value="UniProtKB-UniRule"/>
</dbReference>
<keyword evidence="9 13" id="KW-0547">Nucleotide-binding</keyword>
<dbReference type="InterPro" id="IPR014042">
    <property type="entry name" value="Glutathione_synthase_a-hlx"/>
</dbReference>
<dbReference type="GO" id="GO:0005524">
    <property type="term" value="F:ATP binding"/>
    <property type="evidence" value="ECO:0007669"/>
    <property type="project" value="UniProtKB-UniRule"/>
</dbReference>
<dbReference type="FunFam" id="3.40.50.1760:FF:000007">
    <property type="entry name" value="Glutathione synthetase"/>
    <property type="match status" value="1"/>
</dbReference>
<dbReference type="Gene3D" id="3.30.470.20">
    <property type="entry name" value="ATP-grasp fold, B domain"/>
    <property type="match status" value="2"/>
</dbReference>
<reference evidence="18 19" key="1">
    <citation type="journal article" date="2007" name="Nature">
        <title>Evolution of genes and genomes on the Drosophila phylogeny.</title>
        <authorList>
            <consortium name="Drosophila 12 Genomes Consortium"/>
            <person name="Clark A.G."/>
            <person name="Eisen M.B."/>
            <person name="Smith D.R."/>
            <person name="Bergman C.M."/>
            <person name="Oliver B."/>
            <person name="Markow T.A."/>
            <person name="Kaufman T.C."/>
            <person name="Kellis M."/>
            <person name="Gelbart W."/>
            <person name="Iyer V.N."/>
            <person name="Pollard D.A."/>
            <person name="Sackton T.B."/>
            <person name="Larracuente A.M."/>
            <person name="Singh N.D."/>
            <person name="Abad J.P."/>
            <person name="Abt D.N."/>
            <person name="Adryan B."/>
            <person name="Aguade M."/>
            <person name="Akashi H."/>
            <person name="Anderson W.W."/>
            <person name="Aquadro C.F."/>
            <person name="Ardell D.H."/>
            <person name="Arguello R."/>
            <person name="Artieri C.G."/>
            <person name="Barbash D.A."/>
            <person name="Barker D."/>
            <person name="Barsanti P."/>
            <person name="Batterham P."/>
            <person name="Batzoglou S."/>
            <person name="Begun D."/>
            <person name="Bhutkar A."/>
            <person name="Blanco E."/>
            <person name="Bosak S.A."/>
            <person name="Bradley R.K."/>
            <person name="Brand A.D."/>
            <person name="Brent M.R."/>
            <person name="Brooks A.N."/>
            <person name="Brown R.H."/>
            <person name="Butlin R.K."/>
            <person name="Caggese C."/>
            <person name="Calvi B.R."/>
            <person name="Bernardo de Carvalho A."/>
            <person name="Caspi A."/>
            <person name="Castrezana S."/>
            <person name="Celniker S.E."/>
            <person name="Chang J.L."/>
            <person name="Chapple C."/>
            <person name="Chatterji S."/>
            <person name="Chinwalla A."/>
            <person name="Civetta A."/>
            <person name="Clifton S.W."/>
            <person name="Comeron J.M."/>
            <person name="Costello J.C."/>
            <person name="Coyne J.A."/>
            <person name="Daub J."/>
            <person name="David R.G."/>
            <person name="Delcher A.L."/>
            <person name="Delehaunty K."/>
            <person name="Do C.B."/>
            <person name="Ebling H."/>
            <person name="Edwards K."/>
            <person name="Eickbush T."/>
            <person name="Evans J.D."/>
            <person name="Filipski A."/>
            <person name="Findeiss S."/>
            <person name="Freyhult E."/>
            <person name="Fulton L."/>
            <person name="Fulton R."/>
            <person name="Garcia A.C."/>
            <person name="Gardiner A."/>
            <person name="Garfield D.A."/>
            <person name="Garvin B.E."/>
            <person name="Gibson G."/>
            <person name="Gilbert D."/>
            <person name="Gnerre S."/>
            <person name="Godfrey J."/>
            <person name="Good R."/>
            <person name="Gotea V."/>
            <person name="Gravely B."/>
            <person name="Greenberg A.J."/>
            <person name="Griffiths-Jones S."/>
            <person name="Gross S."/>
            <person name="Guigo R."/>
            <person name="Gustafson E.A."/>
            <person name="Haerty W."/>
            <person name="Hahn M.W."/>
            <person name="Halligan D.L."/>
            <person name="Halpern A.L."/>
            <person name="Halter G.M."/>
            <person name="Han M.V."/>
            <person name="Heger A."/>
            <person name="Hillier L."/>
            <person name="Hinrichs A.S."/>
            <person name="Holmes I."/>
            <person name="Hoskins R.A."/>
            <person name="Hubisz M.J."/>
            <person name="Hultmark D."/>
            <person name="Huntley M.A."/>
            <person name="Jaffe D.B."/>
            <person name="Jagadeeshan S."/>
            <person name="Jeck W.R."/>
            <person name="Johnson J."/>
            <person name="Jones C.D."/>
            <person name="Jordan W.C."/>
            <person name="Karpen G.H."/>
            <person name="Kataoka E."/>
            <person name="Keightley P.D."/>
            <person name="Kheradpour P."/>
            <person name="Kirkness E.F."/>
            <person name="Koerich L.B."/>
            <person name="Kristiansen K."/>
            <person name="Kudrna D."/>
            <person name="Kulathinal R.J."/>
            <person name="Kumar S."/>
            <person name="Kwok R."/>
            <person name="Lander E."/>
            <person name="Langley C.H."/>
            <person name="Lapoint R."/>
            <person name="Lazzaro B.P."/>
            <person name="Lee S.J."/>
            <person name="Levesque L."/>
            <person name="Li R."/>
            <person name="Lin C.F."/>
            <person name="Lin M.F."/>
            <person name="Lindblad-Toh K."/>
            <person name="Llopart A."/>
            <person name="Long M."/>
            <person name="Low L."/>
            <person name="Lozovsky E."/>
            <person name="Lu J."/>
            <person name="Luo M."/>
            <person name="Machado C.A."/>
            <person name="Makalowski W."/>
            <person name="Marzo M."/>
            <person name="Matsuda M."/>
            <person name="Matzkin L."/>
            <person name="McAllister B."/>
            <person name="McBride C.S."/>
            <person name="McKernan B."/>
            <person name="McKernan K."/>
            <person name="Mendez-Lago M."/>
            <person name="Minx P."/>
            <person name="Mollenhauer M.U."/>
            <person name="Montooth K."/>
            <person name="Mount S.M."/>
            <person name="Mu X."/>
            <person name="Myers E."/>
            <person name="Negre B."/>
            <person name="Newfeld S."/>
            <person name="Nielsen R."/>
            <person name="Noor M.A."/>
            <person name="O'Grady P."/>
            <person name="Pachter L."/>
            <person name="Papaceit M."/>
            <person name="Parisi M.J."/>
            <person name="Parisi M."/>
            <person name="Parts L."/>
            <person name="Pedersen J.S."/>
            <person name="Pesole G."/>
            <person name="Phillippy A.M."/>
            <person name="Ponting C.P."/>
            <person name="Pop M."/>
            <person name="Porcelli D."/>
            <person name="Powell J.R."/>
            <person name="Prohaska S."/>
            <person name="Pruitt K."/>
            <person name="Puig M."/>
            <person name="Quesneville H."/>
            <person name="Ram K.R."/>
            <person name="Rand D."/>
            <person name="Rasmussen M.D."/>
            <person name="Reed L.K."/>
            <person name="Reenan R."/>
            <person name="Reily A."/>
            <person name="Remington K.A."/>
            <person name="Rieger T.T."/>
            <person name="Ritchie M.G."/>
            <person name="Robin C."/>
            <person name="Rogers Y.H."/>
            <person name="Rohde C."/>
            <person name="Rozas J."/>
            <person name="Rubenfield M.J."/>
            <person name="Ruiz A."/>
            <person name="Russo S."/>
            <person name="Salzberg S.L."/>
            <person name="Sanchez-Gracia A."/>
            <person name="Saranga D.J."/>
            <person name="Sato H."/>
            <person name="Schaeffer S.W."/>
            <person name="Schatz M.C."/>
            <person name="Schlenke T."/>
            <person name="Schwartz R."/>
            <person name="Segarra C."/>
            <person name="Singh R.S."/>
            <person name="Sirot L."/>
            <person name="Sirota M."/>
            <person name="Sisneros N.B."/>
            <person name="Smith C.D."/>
            <person name="Smith T.F."/>
            <person name="Spieth J."/>
            <person name="Stage D.E."/>
            <person name="Stark A."/>
            <person name="Stephan W."/>
            <person name="Strausberg R.L."/>
            <person name="Strempel S."/>
            <person name="Sturgill D."/>
            <person name="Sutton G."/>
            <person name="Sutton G.G."/>
            <person name="Tao W."/>
            <person name="Teichmann S."/>
            <person name="Tobari Y.N."/>
            <person name="Tomimura Y."/>
            <person name="Tsolas J.M."/>
            <person name="Valente V.L."/>
            <person name="Venter E."/>
            <person name="Venter J.C."/>
            <person name="Vicario S."/>
            <person name="Vieira F.G."/>
            <person name="Vilella A.J."/>
            <person name="Villasante A."/>
            <person name="Walenz B."/>
            <person name="Wang J."/>
            <person name="Wasserman M."/>
            <person name="Watts T."/>
            <person name="Wilson D."/>
            <person name="Wilson R.K."/>
            <person name="Wing R.A."/>
            <person name="Wolfner M.F."/>
            <person name="Wong A."/>
            <person name="Wong G.K."/>
            <person name="Wu C.I."/>
            <person name="Wu G."/>
            <person name="Yamamoto D."/>
            <person name="Yang H.P."/>
            <person name="Yang S.P."/>
            <person name="Yorke J.A."/>
            <person name="Yoshida K."/>
            <person name="Zdobnov E."/>
            <person name="Zhang P."/>
            <person name="Zhang Y."/>
            <person name="Zimin A.V."/>
            <person name="Baldwin J."/>
            <person name="Abdouelleil A."/>
            <person name="Abdulkadir J."/>
            <person name="Abebe A."/>
            <person name="Abera B."/>
            <person name="Abreu J."/>
            <person name="Acer S.C."/>
            <person name="Aftuck L."/>
            <person name="Alexander A."/>
            <person name="An P."/>
            <person name="Anderson E."/>
            <person name="Anderson S."/>
            <person name="Arachi H."/>
            <person name="Azer M."/>
            <person name="Bachantsang P."/>
            <person name="Barry A."/>
            <person name="Bayul T."/>
            <person name="Berlin A."/>
            <person name="Bessette D."/>
            <person name="Bloom T."/>
            <person name="Blye J."/>
            <person name="Boguslavskiy L."/>
            <person name="Bonnet C."/>
            <person name="Boukhgalter B."/>
            <person name="Bourzgui I."/>
            <person name="Brown A."/>
            <person name="Cahill P."/>
            <person name="Channer S."/>
            <person name="Cheshatsang Y."/>
            <person name="Chuda L."/>
            <person name="Citroen M."/>
            <person name="Collymore A."/>
            <person name="Cooke P."/>
            <person name="Costello M."/>
            <person name="D'Aco K."/>
            <person name="Daza R."/>
            <person name="De Haan G."/>
            <person name="DeGray S."/>
            <person name="DeMaso C."/>
            <person name="Dhargay N."/>
            <person name="Dooley K."/>
            <person name="Dooley E."/>
            <person name="Doricent M."/>
            <person name="Dorje P."/>
            <person name="Dorjee K."/>
            <person name="Dupes A."/>
            <person name="Elong R."/>
            <person name="Falk J."/>
            <person name="Farina A."/>
            <person name="Faro S."/>
            <person name="Ferguson D."/>
            <person name="Fisher S."/>
            <person name="Foley C.D."/>
            <person name="Franke A."/>
            <person name="Friedrich D."/>
            <person name="Gadbois L."/>
            <person name="Gearin G."/>
            <person name="Gearin C.R."/>
            <person name="Giannoukos G."/>
            <person name="Goode T."/>
            <person name="Graham J."/>
            <person name="Grandbois E."/>
            <person name="Grewal S."/>
            <person name="Gyaltsen K."/>
            <person name="Hafez N."/>
            <person name="Hagos B."/>
            <person name="Hall J."/>
            <person name="Henson C."/>
            <person name="Hollinger A."/>
            <person name="Honan T."/>
            <person name="Huard M.D."/>
            <person name="Hughes L."/>
            <person name="Hurhula B."/>
            <person name="Husby M.E."/>
            <person name="Kamat A."/>
            <person name="Kanga B."/>
            <person name="Kashin S."/>
            <person name="Khazanovich D."/>
            <person name="Kisner P."/>
            <person name="Lance K."/>
            <person name="Lara M."/>
            <person name="Lee W."/>
            <person name="Lennon N."/>
            <person name="Letendre F."/>
            <person name="LeVine R."/>
            <person name="Lipovsky A."/>
            <person name="Liu X."/>
            <person name="Liu J."/>
            <person name="Liu S."/>
            <person name="Lokyitsang T."/>
            <person name="Lokyitsang Y."/>
            <person name="Lubonja R."/>
            <person name="Lui A."/>
            <person name="MacDonald P."/>
            <person name="Magnisalis V."/>
            <person name="Maru K."/>
            <person name="Matthews C."/>
            <person name="McCusker W."/>
            <person name="McDonough S."/>
            <person name="Mehta T."/>
            <person name="Meldrim J."/>
            <person name="Meneus L."/>
            <person name="Mihai O."/>
            <person name="Mihalev A."/>
            <person name="Mihova T."/>
            <person name="Mittelman R."/>
            <person name="Mlenga V."/>
            <person name="Montmayeur A."/>
            <person name="Mulrain L."/>
            <person name="Navidi A."/>
            <person name="Naylor J."/>
            <person name="Negash T."/>
            <person name="Nguyen T."/>
            <person name="Nguyen N."/>
            <person name="Nicol R."/>
            <person name="Norbu C."/>
            <person name="Norbu N."/>
            <person name="Novod N."/>
            <person name="O'Neill B."/>
            <person name="Osman S."/>
            <person name="Markiewicz E."/>
            <person name="Oyono O.L."/>
            <person name="Patti C."/>
            <person name="Phunkhang P."/>
            <person name="Pierre F."/>
            <person name="Priest M."/>
            <person name="Raghuraman S."/>
            <person name="Rege F."/>
            <person name="Reyes R."/>
            <person name="Rise C."/>
            <person name="Rogov P."/>
            <person name="Ross K."/>
            <person name="Ryan E."/>
            <person name="Settipalli S."/>
            <person name="Shea T."/>
            <person name="Sherpa N."/>
            <person name="Shi L."/>
            <person name="Shih D."/>
            <person name="Sparrow T."/>
            <person name="Spaulding J."/>
            <person name="Stalker J."/>
            <person name="Stange-Thomann N."/>
            <person name="Stavropoulos S."/>
            <person name="Stone C."/>
            <person name="Strader C."/>
            <person name="Tesfaye S."/>
            <person name="Thomson T."/>
            <person name="Thoulutsang Y."/>
            <person name="Thoulutsang D."/>
            <person name="Topham K."/>
            <person name="Topping I."/>
            <person name="Tsamla T."/>
            <person name="Vassiliev H."/>
            <person name="Vo A."/>
            <person name="Wangchuk T."/>
            <person name="Wangdi T."/>
            <person name="Weiand M."/>
            <person name="Wilkinson J."/>
            <person name="Wilson A."/>
            <person name="Yadav S."/>
            <person name="Young G."/>
            <person name="Yu Q."/>
            <person name="Zembek L."/>
            <person name="Zhong D."/>
            <person name="Zimmer A."/>
            <person name="Zwirko Z."/>
            <person name="Jaffe D.B."/>
            <person name="Alvarez P."/>
            <person name="Brockman W."/>
            <person name="Butler J."/>
            <person name="Chin C."/>
            <person name="Gnerre S."/>
            <person name="Grabherr M."/>
            <person name="Kleber M."/>
            <person name="Mauceli E."/>
            <person name="MacCallum I."/>
        </authorList>
    </citation>
    <scope>NUCLEOTIDE SEQUENCE [LARGE SCALE GENOMIC DNA]</scope>
    <source>
        <strain evidence="19">Rob3c / Tucson 14021-0248.25</strain>
    </source>
</reference>
<evidence type="ECO:0000256" key="15">
    <source>
        <dbReference type="PIRSR" id="PIRSR001558-2"/>
    </source>
</evidence>
<dbReference type="EC" id="6.3.2.3" evidence="4 13"/>
<evidence type="ECO:0000256" key="6">
    <source>
        <dbReference type="ARBA" id="ARBA00022598"/>
    </source>
</evidence>
<dbReference type="PIRSF" id="PIRSF001558">
    <property type="entry name" value="GSHase"/>
    <property type="match status" value="1"/>
</dbReference>
<dbReference type="PANTHER" id="PTHR11130:SF0">
    <property type="entry name" value="GLUTATHIONE SYNTHETASE"/>
    <property type="match status" value="1"/>
</dbReference>
<dbReference type="AlphaFoldDB" id="B4I6L3"/>
<dbReference type="InterPro" id="IPR037013">
    <property type="entry name" value="GSH-S_sub-bd_sf"/>
</dbReference>
<evidence type="ECO:0000256" key="1">
    <source>
        <dbReference type="ARBA" id="ARBA00004965"/>
    </source>
</evidence>
<comment type="pathway">
    <text evidence="1 13">Sulfur metabolism; glutathione biosynthesis; glutathione from L-cysteine and L-glutamate: step 2/2.</text>
</comment>
<evidence type="ECO:0000256" key="4">
    <source>
        <dbReference type="ARBA" id="ARBA00012214"/>
    </source>
</evidence>
<evidence type="ECO:0000256" key="11">
    <source>
        <dbReference type="ARBA" id="ARBA00022842"/>
    </source>
</evidence>
<dbReference type="Pfam" id="PF03917">
    <property type="entry name" value="GSH_synth_ATP"/>
    <property type="match status" value="2"/>
</dbReference>
<evidence type="ECO:0000313" key="19">
    <source>
        <dbReference type="Proteomes" id="UP000001292"/>
    </source>
</evidence>
<gene>
    <name evidence="18" type="primary">Dsec\GM22865</name>
    <name evidence="18" type="ORF">Dsec_GM22865</name>
</gene>
<feature type="binding site" evidence="14">
    <location>
        <position position="272"/>
    </location>
    <ligand>
        <name>substrate</name>
    </ligand>
</feature>
<feature type="binding site" evidence="14">
    <location>
        <position position="365"/>
    </location>
    <ligand>
        <name>substrate</name>
    </ligand>
</feature>
<dbReference type="Gene3D" id="1.10.1080.10">
    <property type="entry name" value="Glutathione Synthetase, Chain A, domain 3"/>
    <property type="match status" value="2"/>
</dbReference>
<keyword evidence="11 13" id="KW-0460">Magnesium</keyword>
<evidence type="ECO:0000259" key="17">
    <source>
        <dbReference type="Pfam" id="PF03199"/>
    </source>
</evidence>
<feature type="binding site" evidence="14">
    <location>
        <position position="522"/>
    </location>
    <ligand>
        <name>ATP</name>
        <dbReference type="ChEBI" id="CHEBI:30616"/>
    </ligand>
</feature>
<dbReference type="GO" id="GO:0005829">
    <property type="term" value="C:cytosol"/>
    <property type="evidence" value="ECO:0007669"/>
    <property type="project" value="TreeGrafter"/>
</dbReference>
<dbReference type="FunFam" id="3.30.1490.80:FF:000005">
    <property type="entry name" value="Glutathione synthetase, isoform K"/>
    <property type="match status" value="1"/>
</dbReference>
<dbReference type="OMA" id="NGLVMYP"/>
<comment type="similarity">
    <text evidence="2 13">Belongs to the eukaryotic GSH synthase family.</text>
</comment>
<dbReference type="NCBIfam" id="TIGR01986">
    <property type="entry name" value="glut_syn_euk"/>
    <property type="match status" value="1"/>
</dbReference>
<keyword evidence="19" id="KW-1185">Reference proteome</keyword>
<feature type="binding site" evidence="14">
    <location>
        <position position="598"/>
    </location>
    <ligand>
        <name>substrate</name>
    </ligand>
</feature>
<dbReference type="InterPro" id="IPR004887">
    <property type="entry name" value="GSH_synth_subst-bd"/>
</dbReference>
<feature type="region of interest" description="Disordered" evidence="16">
    <location>
        <begin position="179"/>
        <end position="209"/>
    </location>
</feature>
<dbReference type="Gene3D" id="3.40.50.1760">
    <property type="entry name" value="Glutathione synthase, substrate-binding domain superfamily, eukaryotic"/>
    <property type="match status" value="1"/>
</dbReference>
<evidence type="ECO:0000256" key="9">
    <source>
        <dbReference type="ARBA" id="ARBA00022741"/>
    </source>
</evidence>
<evidence type="ECO:0000256" key="3">
    <source>
        <dbReference type="ARBA" id="ARBA00011738"/>
    </source>
</evidence>
<dbReference type="EMBL" id="CH480823">
    <property type="protein sequence ID" value="EDW55961.1"/>
    <property type="molecule type" value="Genomic_DNA"/>
</dbReference>
<feature type="compositionally biased region" description="Basic and acidic residues" evidence="16">
    <location>
        <begin position="193"/>
        <end position="209"/>
    </location>
</feature>
<feature type="binding site" evidence="14">
    <location>
        <begin position="544"/>
        <end position="547"/>
    </location>
    <ligand>
        <name>ATP</name>
        <dbReference type="ChEBI" id="CHEBI:30616"/>
    </ligand>
</feature>
<feature type="binding site" evidence="15">
    <location>
        <position position="291"/>
    </location>
    <ligand>
        <name>Mg(2+)</name>
        <dbReference type="ChEBI" id="CHEBI:18420"/>
    </ligand>
</feature>
<dbReference type="InterPro" id="IPR014709">
    <property type="entry name" value="Glutathione_synthase_C_euk"/>
</dbReference>
<dbReference type="SMR" id="B4I6L3"/>
<feature type="domain" description="Glutathione synthase substrate-binding" evidence="17">
    <location>
        <begin position="349"/>
        <end position="450"/>
    </location>
</feature>
<feature type="binding site" evidence="14">
    <location>
        <begin position="511"/>
        <end position="520"/>
    </location>
    <ligand>
        <name>ATP</name>
        <dbReference type="ChEBI" id="CHEBI:30616"/>
    </ligand>
</feature>
<dbReference type="InterPro" id="IPR016185">
    <property type="entry name" value="PreATP-grasp_dom_sf"/>
</dbReference>
<dbReference type="GO" id="GO:0043295">
    <property type="term" value="F:glutathione binding"/>
    <property type="evidence" value="ECO:0007669"/>
    <property type="project" value="UniProtKB-UniRule"/>
</dbReference>
<dbReference type="PANTHER" id="PTHR11130">
    <property type="entry name" value="GLUTATHIONE SYNTHETASE"/>
    <property type="match status" value="1"/>
</dbReference>
<comment type="cofactor">
    <cofactor evidence="13 15">
        <name>Mg(2+)</name>
        <dbReference type="ChEBI" id="CHEBI:18420"/>
    </cofactor>
    <text evidence="13 15">Binds 1 Mg(2+) ion per subunit.</text>
</comment>
<dbReference type="FunFam" id="3.30.1490.50:FF:000001">
    <property type="entry name" value="Glutathione synthetase"/>
    <property type="match status" value="1"/>
</dbReference>
<sequence>MSSDANTPVLRNCIRLPLAEDELLEVTGKAKDYAIMHGAAMRSKTAFSPDSLNFAPFVLVPSSFPRKEFEKAVVLQPIINRLMHNVAHDEEFITTTLAETIKVDDSNAIRHSLHRCATKNDFESKKTSLGMLRSDLMLESGCPELSPRALRMAAGEDGGQDAGAAVGQIAGAVGAAGVGTAAGTGSKEEEEQKENREVQLSRATKEPERRATGAQSAYCCWKQVEINTIASGFGHLGPASKTIQRNVFMINHSYKRCSSRLLPRAYSIGLLRSDYMAHVSEGCAIKQVEINTVASSFAGIATQLVPQQKFVLSELGHADKLHNMPDNNALAGLCDGMVKAWDIYAKPQAVILFIIEDVSYNICDQRFHEFYIRETYPHIKVLRRTLTEVHREGKLGQSKELLLGSQEVAVIYFRAGYEPGHYHSQAEWDARYLMETSLAIKCPSIHYHLAGTKKVQQALAQPAVLERFINDPEEIKAVGKIFTGLYSLDDNEAGNASYEMALRTPERFVLKPQREGGGNNVYGVDIPDALKRMSRVERSAWILMDLIHPPLTKGYMVRPGGDMPPQIVDMVSELGIFGVVIGDAEHIVHNYQAGHMLRTKLSTANEGGVAAGLGALDSPYLIDSDDEDEQK</sequence>
<dbReference type="Gene3D" id="3.30.1490.80">
    <property type="match status" value="2"/>
</dbReference>
<feature type="binding site" evidence="15">
    <location>
        <position position="515"/>
    </location>
    <ligand>
        <name>Mg(2+)</name>
        <dbReference type="ChEBI" id="CHEBI:18420"/>
    </ligand>
</feature>
<evidence type="ECO:0000256" key="2">
    <source>
        <dbReference type="ARBA" id="ARBA00010385"/>
    </source>
</evidence>
<dbReference type="SUPFAM" id="SSF56059">
    <property type="entry name" value="Glutathione synthetase ATP-binding domain-like"/>
    <property type="match status" value="2"/>
</dbReference>